<dbReference type="OrthoDB" id="1930820at2759"/>
<evidence type="ECO:0000313" key="8">
    <source>
        <dbReference type="Proteomes" id="UP000447434"/>
    </source>
</evidence>
<dbReference type="EMBL" id="WOCE01000023">
    <property type="protein sequence ID" value="KAE9587587.1"/>
    <property type="molecule type" value="Genomic_DNA"/>
</dbReference>
<keyword evidence="8" id="KW-1185">Reference proteome</keyword>
<evidence type="ECO:0000256" key="2">
    <source>
        <dbReference type="ARBA" id="ARBA00022598"/>
    </source>
</evidence>
<accession>A0A6A4NLQ2</accession>
<dbReference type="InterPro" id="IPR004493">
    <property type="entry name" value="Leu-tRNA-synth_Ia_arc/euk"/>
</dbReference>
<keyword evidence="5" id="KW-0648">Protein biosynthesis</keyword>
<comment type="similarity">
    <text evidence="1">Belongs to the class-I aminoacyl-tRNA synthetase family.</text>
</comment>
<name>A0A6A4NLQ2_LUPAL</name>
<dbReference type="InterPro" id="IPR014729">
    <property type="entry name" value="Rossmann-like_a/b/a_fold"/>
</dbReference>
<dbReference type="SUPFAM" id="SSF50677">
    <property type="entry name" value="ValRS/IleRS/LeuRS editing domain"/>
    <property type="match status" value="1"/>
</dbReference>
<evidence type="ECO:0000256" key="4">
    <source>
        <dbReference type="ARBA" id="ARBA00022840"/>
    </source>
</evidence>
<dbReference type="GO" id="GO:0002161">
    <property type="term" value="F:aminoacyl-tRNA deacylase activity"/>
    <property type="evidence" value="ECO:0007669"/>
    <property type="project" value="InterPro"/>
</dbReference>
<dbReference type="GO" id="GO:0006429">
    <property type="term" value="P:leucyl-tRNA aminoacylation"/>
    <property type="evidence" value="ECO:0007669"/>
    <property type="project" value="InterPro"/>
</dbReference>
<dbReference type="PANTHER" id="PTHR45794:SF1">
    <property type="entry name" value="LEUCINE--TRNA LIGASE, CYTOPLASMIC"/>
    <property type="match status" value="1"/>
</dbReference>
<comment type="caution">
    <text evidence="7">The sequence shown here is derived from an EMBL/GenBank/DDBJ whole genome shotgun (WGS) entry which is preliminary data.</text>
</comment>
<reference evidence="8" key="1">
    <citation type="journal article" date="2020" name="Nat. Commun.">
        <title>Genome sequence of the cluster root forming white lupin.</title>
        <authorList>
            <person name="Hufnagel B."/>
            <person name="Marques A."/>
            <person name="Soriano A."/>
            <person name="Marques L."/>
            <person name="Divol F."/>
            <person name="Doumas P."/>
            <person name="Sallet E."/>
            <person name="Mancinotti D."/>
            <person name="Carrere S."/>
            <person name="Marande W."/>
            <person name="Arribat S."/>
            <person name="Keller J."/>
            <person name="Huneau C."/>
            <person name="Blein T."/>
            <person name="Aime D."/>
            <person name="Laguerre M."/>
            <person name="Taylor J."/>
            <person name="Schubert V."/>
            <person name="Nelson M."/>
            <person name="Geu-Flores F."/>
            <person name="Crespi M."/>
            <person name="Gallardo-Guerrero K."/>
            <person name="Delaux P.-M."/>
            <person name="Salse J."/>
            <person name="Berges H."/>
            <person name="Guyot R."/>
            <person name="Gouzy J."/>
            <person name="Peret B."/>
        </authorList>
    </citation>
    <scope>NUCLEOTIDE SEQUENCE [LARGE SCALE GENOMIC DNA]</scope>
    <source>
        <strain evidence="8">cv. Amiga</strain>
    </source>
</reference>
<evidence type="ECO:0000256" key="1">
    <source>
        <dbReference type="ARBA" id="ARBA00005594"/>
    </source>
</evidence>
<sequence length="175" mass="19919">MLSILMDKGTGVVTSVPSDGEVWCEPVRDEWVWPFEIVPIIDVPPFGNKCAERVCLDTKIKSQNEKEKLAEAKRQTYLKGFNDGTMIVGEYVGRKVQEAKPLVRSKLLETGQAIVYSEPEKRVMSKSGDECVVALTDQWYITYGESEWRKLAEECLSSMSLYYVETRHGFEHTLS</sequence>
<keyword evidence="4" id="KW-0067">ATP-binding</keyword>
<evidence type="ECO:0000313" key="7">
    <source>
        <dbReference type="EMBL" id="KAE9587587.1"/>
    </source>
</evidence>
<evidence type="ECO:0000256" key="5">
    <source>
        <dbReference type="ARBA" id="ARBA00022917"/>
    </source>
</evidence>
<dbReference type="Proteomes" id="UP000447434">
    <property type="component" value="Chromosome 23"/>
</dbReference>
<dbReference type="GO" id="GO:0005524">
    <property type="term" value="F:ATP binding"/>
    <property type="evidence" value="ECO:0007669"/>
    <property type="project" value="UniProtKB-KW"/>
</dbReference>
<proteinExistence type="inferred from homology"/>
<dbReference type="InterPro" id="IPR009008">
    <property type="entry name" value="Val/Leu/Ile-tRNA-synth_edit"/>
</dbReference>
<keyword evidence="2 7" id="KW-0436">Ligase</keyword>
<gene>
    <name evidence="7" type="ORF">Lalb_Chr23g0275481</name>
</gene>
<dbReference type="PANTHER" id="PTHR45794">
    <property type="entry name" value="LEUCYL-TRNA SYNTHETASE"/>
    <property type="match status" value="1"/>
</dbReference>
<organism evidence="7 8">
    <name type="scientific">Lupinus albus</name>
    <name type="common">White lupine</name>
    <name type="synonym">Lupinus termis</name>
    <dbReference type="NCBI Taxonomy" id="3870"/>
    <lineage>
        <taxon>Eukaryota</taxon>
        <taxon>Viridiplantae</taxon>
        <taxon>Streptophyta</taxon>
        <taxon>Embryophyta</taxon>
        <taxon>Tracheophyta</taxon>
        <taxon>Spermatophyta</taxon>
        <taxon>Magnoliopsida</taxon>
        <taxon>eudicotyledons</taxon>
        <taxon>Gunneridae</taxon>
        <taxon>Pentapetalae</taxon>
        <taxon>rosids</taxon>
        <taxon>fabids</taxon>
        <taxon>Fabales</taxon>
        <taxon>Fabaceae</taxon>
        <taxon>Papilionoideae</taxon>
        <taxon>50 kb inversion clade</taxon>
        <taxon>genistoids sensu lato</taxon>
        <taxon>core genistoids</taxon>
        <taxon>Genisteae</taxon>
        <taxon>Lupinus</taxon>
    </lineage>
</organism>
<keyword evidence="6" id="KW-0030">Aminoacyl-tRNA synthetase</keyword>
<keyword evidence="3" id="KW-0547">Nucleotide-binding</keyword>
<dbReference type="Gene3D" id="3.90.740.10">
    <property type="entry name" value="Valyl/Leucyl/Isoleucyl-tRNA synthetase, editing domain"/>
    <property type="match status" value="1"/>
</dbReference>
<evidence type="ECO:0000256" key="3">
    <source>
        <dbReference type="ARBA" id="ARBA00022741"/>
    </source>
</evidence>
<dbReference type="AlphaFoldDB" id="A0A6A4NLQ2"/>
<protein>
    <submittedName>
        <fullName evidence="7">Putative leucine--tRNA ligase</fullName>
    </submittedName>
</protein>
<dbReference type="Gene3D" id="3.40.50.620">
    <property type="entry name" value="HUPs"/>
    <property type="match status" value="1"/>
</dbReference>
<dbReference type="GO" id="GO:0004823">
    <property type="term" value="F:leucine-tRNA ligase activity"/>
    <property type="evidence" value="ECO:0007669"/>
    <property type="project" value="InterPro"/>
</dbReference>
<evidence type="ECO:0000256" key="6">
    <source>
        <dbReference type="ARBA" id="ARBA00023146"/>
    </source>
</evidence>